<dbReference type="STRING" id="1221500.ABE65_002470"/>
<evidence type="ECO:0000313" key="1">
    <source>
        <dbReference type="EMBL" id="ANC75759.1"/>
    </source>
</evidence>
<dbReference type="NCBIfam" id="NF040878">
    <property type="entry name" value="SE1561_fam"/>
    <property type="match status" value="1"/>
</dbReference>
<evidence type="ECO:0000313" key="2">
    <source>
        <dbReference type="Proteomes" id="UP000076623"/>
    </source>
</evidence>
<reference evidence="1 2" key="1">
    <citation type="submission" date="2016-04" db="EMBL/GenBank/DDBJ databases">
        <title>Complete genome sequence of Fictibacillus phosphorivorans G25-29, a strain toxic to nematodes.</title>
        <authorList>
            <person name="Zheng Z."/>
        </authorList>
    </citation>
    <scope>NUCLEOTIDE SEQUENCE [LARGE SCALE GENOMIC DNA]</scope>
    <source>
        <strain evidence="1 2">G25-29</strain>
    </source>
</reference>
<dbReference type="InterPro" id="IPR047670">
    <property type="entry name" value="YfjT-like"/>
</dbReference>
<dbReference type="Proteomes" id="UP000076623">
    <property type="component" value="Chromosome"/>
</dbReference>
<dbReference type="OrthoDB" id="2990422at2"/>
<gene>
    <name evidence="1" type="ORF">ABE65_002470</name>
</gene>
<keyword evidence="2" id="KW-1185">Reference proteome</keyword>
<name>A0A161IIE6_9BACL</name>
<protein>
    <submittedName>
        <fullName evidence="1">Uncharacterized protein</fullName>
    </submittedName>
</protein>
<accession>A0A161IIE6</accession>
<organism evidence="1 2">
    <name type="scientific">Fictibacillus phosphorivorans</name>
    <dbReference type="NCBI Taxonomy" id="1221500"/>
    <lineage>
        <taxon>Bacteria</taxon>
        <taxon>Bacillati</taxon>
        <taxon>Bacillota</taxon>
        <taxon>Bacilli</taxon>
        <taxon>Bacillales</taxon>
        <taxon>Fictibacillaceae</taxon>
        <taxon>Fictibacillus</taxon>
    </lineage>
</organism>
<sequence length="63" mass="7368">MGNSIQDKSSQKEYIKNRIDLLVDVLDSIDAETAGIEEIDRIIGMLDDLEEKCKQFRHDWEEK</sequence>
<dbReference type="KEGG" id="fpn:ABE65_002470"/>
<dbReference type="EMBL" id="CP015378">
    <property type="protein sequence ID" value="ANC75759.1"/>
    <property type="molecule type" value="Genomic_DNA"/>
</dbReference>
<proteinExistence type="predicted"/>